<dbReference type="CDD" id="cd00051">
    <property type="entry name" value="EFh"/>
    <property type="match status" value="1"/>
</dbReference>
<dbReference type="InterPro" id="IPR002048">
    <property type="entry name" value="EF_hand_dom"/>
</dbReference>
<dbReference type="InterPro" id="IPR001611">
    <property type="entry name" value="Leu-rich_rpt"/>
</dbReference>
<evidence type="ECO:0000259" key="2">
    <source>
        <dbReference type="PROSITE" id="PS50222"/>
    </source>
</evidence>
<dbReference type="PANTHER" id="PTHR24114:SF50">
    <property type="entry name" value="RNI-LIKE PROTEIN"/>
    <property type="match status" value="1"/>
</dbReference>
<dbReference type="PROSITE" id="PS50222">
    <property type="entry name" value="EF_HAND_2"/>
    <property type="match status" value="1"/>
</dbReference>
<dbReference type="SMART" id="SM00054">
    <property type="entry name" value="EFh"/>
    <property type="match status" value="2"/>
</dbReference>
<keyword evidence="4" id="KW-1185">Reference proteome</keyword>
<accession>A0A813YAP4</accession>
<dbReference type="AlphaFoldDB" id="A0A813YAP4"/>
<dbReference type="InterPro" id="IPR032675">
    <property type="entry name" value="LRR_dom_sf"/>
</dbReference>
<dbReference type="Gene3D" id="3.80.10.10">
    <property type="entry name" value="Ribonuclease Inhibitor"/>
    <property type="match status" value="3"/>
</dbReference>
<feature type="region of interest" description="Disordered" evidence="1">
    <location>
        <begin position="1"/>
        <end position="22"/>
    </location>
</feature>
<feature type="compositionally biased region" description="Basic and acidic residues" evidence="1">
    <location>
        <begin position="74"/>
        <end position="101"/>
    </location>
</feature>
<dbReference type="InterPro" id="IPR052394">
    <property type="entry name" value="LRR-containing"/>
</dbReference>
<dbReference type="Pfam" id="PF13516">
    <property type="entry name" value="LRR_6"/>
    <property type="match status" value="5"/>
</dbReference>
<feature type="region of interest" description="Disordered" evidence="1">
    <location>
        <begin position="61"/>
        <end position="101"/>
    </location>
</feature>
<evidence type="ECO:0000313" key="3">
    <source>
        <dbReference type="EMBL" id="CAF0881507.1"/>
    </source>
</evidence>
<reference evidence="3" key="1">
    <citation type="submission" date="2021-02" db="EMBL/GenBank/DDBJ databases">
        <authorList>
            <person name="Nowell W R."/>
        </authorList>
    </citation>
    <scope>NUCLEOTIDE SEQUENCE</scope>
    <source>
        <strain evidence="3">Ploen Becks lab</strain>
    </source>
</reference>
<evidence type="ECO:0000256" key="1">
    <source>
        <dbReference type="SAM" id="MobiDB-lite"/>
    </source>
</evidence>
<comment type="caution">
    <text evidence="3">The sequence shown here is derived from an EMBL/GenBank/DDBJ whole genome shotgun (WGS) entry which is preliminary data.</text>
</comment>
<feature type="region of interest" description="Disordered" evidence="1">
    <location>
        <begin position="144"/>
        <end position="171"/>
    </location>
</feature>
<dbReference type="PANTHER" id="PTHR24114">
    <property type="entry name" value="LEUCINE RICH REPEAT FAMILY PROTEIN"/>
    <property type="match status" value="1"/>
</dbReference>
<feature type="domain" description="EF-hand" evidence="2">
    <location>
        <begin position="687"/>
        <end position="722"/>
    </location>
</feature>
<proteinExistence type="predicted"/>
<protein>
    <recommendedName>
        <fullName evidence="2">EF-hand domain-containing protein</fullName>
    </recommendedName>
</protein>
<dbReference type="EMBL" id="CAJNOC010001653">
    <property type="protein sequence ID" value="CAF0881507.1"/>
    <property type="molecule type" value="Genomic_DNA"/>
</dbReference>
<dbReference type="Pfam" id="PF13499">
    <property type="entry name" value="EF-hand_7"/>
    <property type="match status" value="1"/>
</dbReference>
<dbReference type="SUPFAM" id="SSF52047">
    <property type="entry name" value="RNI-like"/>
    <property type="match status" value="1"/>
</dbReference>
<dbReference type="Gene3D" id="1.10.238.10">
    <property type="entry name" value="EF-hand"/>
    <property type="match status" value="1"/>
</dbReference>
<dbReference type="InterPro" id="IPR011992">
    <property type="entry name" value="EF-hand-dom_pair"/>
</dbReference>
<evidence type="ECO:0000313" key="4">
    <source>
        <dbReference type="Proteomes" id="UP000663879"/>
    </source>
</evidence>
<organism evidence="3 4">
    <name type="scientific">Brachionus calyciflorus</name>
    <dbReference type="NCBI Taxonomy" id="104777"/>
    <lineage>
        <taxon>Eukaryota</taxon>
        <taxon>Metazoa</taxon>
        <taxon>Spiralia</taxon>
        <taxon>Gnathifera</taxon>
        <taxon>Rotifera</taxon>
        <taxon>Eurotatoria</taxon>
        <taxon>Monogononta</taxon>
        <taxon>Pseudotrocha</taxon>
        <taxon>Ploima</taxon>
        <taxon>Brachionidae</taxon>
        <taxon>Brachionus</taxon>
    </lineage>
</organism>
<feature type="compositionally biased region" description="Polar residues" evidence="1">
    <location>
        <begin position="1"/>
        <end position="16"/>
    </location>
</feature>
<feature type="compositionally biased region" description="Polar residues" evidence="1">
    <location>
        <begin position="156"/>
        <end position="171"/>
    </location>
</feature>
<name>A0A813YAP4_9BILA</name>
<dbReference type="SUPFAM" id="SSF47473">
    <property type="entry name" value="EF-hand"/>
    <property type="match status" value="1"/>
</dbReference>
<dbReference type="SMART" id="SM00368">
    <property type="entry name" value="LRR_RI"/>
    <property type="match status" value="8"/>
</dbReference>
<dbReference type="GO" id="GO:0005509">
    <property type="term" value="F:calcium ion binding"/>
    <property type="evidence" value="ECO:0007669"/>
    <property type="project" value="InterPro"/>
</dbReference>
<gene>
    <name evidence="3" type="ORF">OXX778_LOCUS10438</name>
</gene>
<dbReference type="Proteomes" id="UP000663879">
    <property type="component" value="Unassembled WGS sequence"/>
</dbReference>
<dbReference type="OrthoDB" id="120976at2759"/>
<sequence>MAASSVSKPAQSNLFNNHYRYRPTTVDQKRILPRAQTGYARPSTVDDDKLQKLSDATSLLYEDGSHSASPTDDVELKNDPNDLNDKQNNKQEYEKTMNKNKLESSSEFELDILDDEKWSTDIEEEVKYLHIDSSLVVIASEANSRKNSAKTDTKTNKYSNNETKVRSSSISKEPFRFSKHVPARSVSAAKSLAPSQSVDFGIKRLDSKEPDRNNQFELENYESKLNINDDKETKEFDYDNFDDEFFERSENEIVQNGNREFNLLKNIVDDTDLDNLSFCSDDTVDLMQEAKYYMSKKDELEEFEKILKTSSKYNSKLSSSSMNIKMSSSRANFGKKSFDKIEEEKPRDFSCEAVYLENCRKQKTIPVSYFLRHINDQVLVLKHHGLGLPGIRPVSAALMNNSIVTKLDLSDNWLGPEGAEYISKMLKENCFITDLNLSENNMSFKGVETLKEVLKSNNSITHLTLRGNKFDDASAAAWAEIISNTIRIEYLDLSHNNFGEESGKILGAAIGENISIKKLILSWNNIRRKGALGIAKGLAANSVLRSFEIGWNGLSQDGCKALMKTLKENETLEELDLSNNRIATEGAVYIAKGLMTNQTLRILKMGLNPMESAGCFSIIKALQKNLNTKIESLDFSEIIVDKYFNDEFKNFQTAFPHINVKTGCDGISLKPKIKINPILKLRNFIDKHHIKLIDFFNKFDKDGSMAVTREEFRNGILELGVRFTQEEIDQLINELDPDGDGEINYRKTWDTIFEFDDVHIRKPTDKFYSDSNATDF</sequence>